<protein>
    <submittedName>
        <fullName evidence="1">Uncharacterized protein</fullName>
    </submittedName>
</protein>
<evidence type="ECO:0000313" key="2">
    <source>
        <dbReference type="Proteomes" id="UP000613740"/>
    </source>
</evidence>
<keyword evidence="2" id="KW-1185">Reference proteome</keyword>
<dbReference type="EMBL" id="JAEHOD010000012">
    <property type="protein sequence ID" value="KAG2450147.1"/>
    <property type="molecule type" value="Genomic_DNA"/>
</dbReference>
<name>A0A835WM41_9CHLO</name>
<evidence type="ECO:0000313" key="1">
    <source>
        <dbReference type="EMBL" id="KAG2450147.1"/>
    </source>
</evidence>
<dbReference type="OrthoDB" id="564430at2759"/>
<dbReference type="Proteomes" id="UP000613740">
    <property type="component" value="Unassembled WGS sequence"/>
</dbReference>
<accession>A0A835WM41</accession>
<sequence length="102" mass="11992">MDTLEGFERRANPGDREQQELLSEMRGHLRKLQESTRDQDPRLSFSTPEFKEAQRAFTDGFKRNFGRPVEWAMVKEYPWSTPVLRKLDQPVDVKGQPWQAGK</sequence>
<dbReference type="AlphaFoldDB" id="A0A835WM41"/>
<gene>
    <name evidence="1" type="ORF">HYH02_000249</name>
</gene>
<reference evidence="1" key="1">
    <citation type="journal article" date="2020" name="bioRxiv">
        <title>Comparative genomics of Chlamydomonas.</title>
        <authorList>
            <person name="Craig R.J."/>
            <person name="Hasan A.R."/>
            <person name="Ness R.W."/>
            <person name="Keightley P.D."/>
        </authorList>
    </citation>
    <scope>NUCLEOTIDE SEQUENCE</scope>
    <source>
        <strain evidence="1">CCAP 11/173</strain>
    </source>
</reference>
<organism evidence="1 2">
    <name type="scientific">Chlamydomonas schloesseri</name>
    <dbReference type="NCBI Taxonomy" id="2026947"/>
    <lineage>
        <taxon>Eukaryota</taxon>
        <taxon>Viridiplantae</taxon>
        <taxon>Chlorophyta</taxon>
        <taxon>core chlorophytes</taxon>
        <taxon>Chlorophyceae</taxon>
        <taxon>CS clade</taxon>
        <taxon>Chlamydomonadales</taxon>
        <taxon>Chlamydomonadaceae</taxon>
        <taxon>Chlamydomonas</taxon>
    </lineage>
</organism>
<proteinExistence type="predicted"/>
<comment type="caution">
    <text evidence="1">The sequence shown here is derived from an EMBL/GenBank/DDBJ whole genome shotgun (WGS) entry which is preliminary data.</text>
</comment>